<keyword evidence="8" id="KW-1185">Reference proteome</keyword>
<gene>
    <name evidence="7" type="ORF">JQC93_02245</name>
</gene>
<feature type="transmembrane region" description="Helical" evidence="5">
    <location>
        <begin position="176"/>
        <end position="200"/>
    </location>
</feature>
<dbReference type="SUPFAM" id="SSF161098">
    <property type="entry name" value="MetI-like"/>
    <property type="match status" value="1"/>
</dbReference>
<dbReference type="InterPro" id="IPR025966">
    <property type="entry name" value="OppC_N"/>
</dbReference>
<feature type="transmembrane region" description="Helical" evidence="5">
    <location>
        <begin position="345"/>
        <end position="366"/>
    </location>
</feature>
<comment type="caution">
    <text evidence="7">The sequence shown here is derived from an EMBL/GenBank/DDBJ whole genome shotgun (WGS) entry which is preliminary data.</text>
</comment>
<evidence type="ECO:0000256" key="3">
    <source>
        <dbReference type="ARBA" id="ARBA00022989"/>
    </source>
</evidence>
<feature type="transmembrane region" description="Helical" evidence="5">
    <location>
        <begin position="35"/>
        <end position="57"/>
    </location>
</feature>
<dbReference type="Pfam" id="PF12911">
    <property type="entry name" value="OppC_N"/>
    <property type="match status" value="1"/>
</dbReference>
<reference evidence="7 8" key="1">
    <citation type="submission" date="2021-02" db="EMBL/GenBank/DDBJ databases">
        <authorList>
            <person name="Park J.-S."/>
        </authorList>
    </citation>
    <scope>NUCLEOTIDE SEQUENCE [LARGE SCALE GENOMIC DNA]</scope>
    <source>
        <strain evidence="7 8">188UL20-2</strain>
    </source>
</reference>
<comment type="subcellular location">
    <subcellularLocation>
        <location evidence="1 5">Cell membrane</location>
        <topology evidence="1 5">Multi-pass membrane protein</topology>
    </subcellularLocation>
</comment>
<feature type="transmembrane region" description="Helical" evidence="5">
    <location>
        <begin position="317"/>
        <end position="333"/>
    </location>
</feature>
<keyword evidence="5" id="KW-0813">Transport</keyword>
<feature type="transmembrane region" description="Helical" evidence="5">
    <location>
        <begin position="212"/>
        <end position="230"/>
    </location>
</feature>
<feature type="transmembrane region" description="Helical" evidence="5">
    <location>
        <begin position="293"/>
        <end position="311"/>
    </location>
</feature>
<evidence type="ECO:0000256" key="5">
    <source>
        <dbReference type="RuleBase" id="RU363032"/>
    </source>
</evidence>
<evidence type="ECO:0000256" key="1">
    <source>
        <dbReference type="ARBA" id="ARBA00004651"/>
    </source>
</evidence>
<comment type="similarity">
    <text evidence="5">Belongs to the binding-protein-dependent transport system permease family.</text>
</comment>
<dbReference type="InterPro" id="IPR000515">
    <property type="entry name" value="MetI-like"/>
</dbReference>
<proteinExistence type="inferred from homology"/>
<accession>A0ABS2HC86</accession>
<dbReference type="CDD" id="cd06261">
    <property type="entry name" value="TM_PBP2"/>
    <property type="match status" value="1"/>
</dbReference>
<protein>
    <submittedName>
        <fullName evidence="7">ABC transporter permease</fullName>
    </submittedName>
</protein>
<dbReference type="PROSITE" id="PS50928">
    <property type="entry name" value="ABC_TM1"/>
    <property type="match status" value="1"/>
</dbReference>
<organism evidence="7 8">
    <name type="scientific">Vibrio ulleungensis</name>
    <dbReference type="NCBI Taxonomy" id="2807619"/>
    <lineage>
        <taxon>Bacteria</taxon>
        <taxon>Pseudomonadati</taxon>
        <taxon>Pseudomonadota</taxon>
        <taxon>Gammaproteobacteria</taxon>
        <taxon>Vibrionales</taxon>
        <taxon>Vibrionaceae</taxon>
        <taxon>Vibrio</taxon>
    </lineage>
</organism>
<dbReference type="RefSeq" id="WP_205156832.1">
    <property type="nucleotide sequence ID" value="NZ_JAFEUM010000001.1"/>
</dbReference>
<evidence type="ECO:0000313" key="8">
    <source>
        <dbReference type="Proteomes" id="UP000809621"/>
    </source>
</evidence>
<dbReference type="Gene3D" id="1.10.3720.10">
    <property type="entry name" value="MetI-like"/>
    <property type="match status" value="1"/>
</dbReference>
<feature type="transmembrane region" description="Helical" evidence="5">
    <location>
        <begin position="236"/>
        <end position="254"/>
    </location>
</feature>
<evidence type="ECO:0000256" key="2">
    <source>
        <dbReference type="ARBA" id="ARBA00022692"/>
    </source>
</evidence>
<evidence type="ECO:0000259" key="6">
    <source>
        <dbReference type="PROSITE" id="PS50928"/>
    </source>
</evidence>
<keyword evidence="2 5" id="KW-0812">Transmembrane</keyword>
<name>A0ABS2HC86_9VIBR</name>
<sequence length="379" mass="42143">MSTNIQQTIKIQEEVTHQMPTAGQLMWRKLKKHKLAIASLYILAFIYLVALFGSFFAPFDGVDTSVRHAFAPPQEVRFIYQDESGSKSFAPHVLDYKVKRDPVSFKKEFIEDPSKPVFLGLFVRGFEYKLLGIIPTDIHLFGAKHQGDKVFLFGADRLGRDILSRVILGTKISMSIGLVGVVISLVLGVIIGGISGYFGGWIDHVIQRVIEFLRSIPTIPLWMGLTAAIPLHWEPIYTYFIVTAIVSMVGWTGLAREVRGKFLSLRNEEYIVAARLDGLTDFEIIMKHMVPSFMSHIIASLTLAIPVMILAETSLSFLGIGLQPPIISWGVLLKEAQNIRTIVEAPWLLIAPSLAIVLSVLSMNFLGDGLRDASDPFSS</sequence>
<dbReference type="InterPro" id="IPR035906">
    <property type="entry name" value="MetI-like_sf"/>
</dbReference>
<evidence type="ECO:0000313" key="7">
    <source>
        <dbReference type="EMBL" id="MBM7035215.1"/>
    </source>
</evidence>
<evidence type="ECO:0000256" key="4">
    <source>
        <dbReference type="ARBA" id="ARBA00023136"/>
    </source>
</evidence>
<feature type="domain" description="ABC transmembrane type-1" evidence="6">
    <location>
        <begin position="170"/>
        <end position="367"/>
    </location>
</feature>
<keyword evidence="3 5" id="KW-1133">Transmembrane helix</keyword>
<dbReference type="PANTHER" id="PTHR43839:SF3">
    <property type="entry name" value="OLIGOPEPTIDE ABC TRANSPORTER, PERMEASE PROTEIN"/>
    <property type="match status" value="1"/>
</dbReference>
<dbReference type="EMBL" id="JAFEUM010000001">
    <property type="protein sequence ID" value="MBM7035215.1"/>
    <property type="molecule type" value="Genomic_DNA"/>
</dbReference>
<keyword evidence="4 5" id="KW-0472">Membrane</keyword>
<dbReference type="Proteomes" id="UP000809621">
    <property type="component" value="Unassembled WGS sequence"/>
</dbReference>
<dbReference type="PANTHER" id="PTHR43839">
    <property type="entry name" value="OPPC IN A BINDING PROTEIN-DEPENDENT TRANSPORT SYSTEM"/>
    <property type="match status" value="1"/>
</dbReference>
<dbReference type="Pfam" id="PF00528">
    <property type="entry name" value="BPD_transp_1"/>
    <property type="match status" value="1"/>
</dbReference>